<dbReference type="Pfam" id="PF01171">
    <property type="entry name" value="ATP_bind_3"/>
    <property type="match status" value="1"/>
</dbReference>
<dbReference type="GO" id="GO:0032267">
    <property type="term" value="F:tRNA(Ile)-lysidine synthase activity"/>
    <property type="evidence" value="ECO:0007669"/>
    <property type="project" value="UniProtKB-EC"/>
</dbReference>
<feature type="domain" description="tRNA(Ile)-lysidine/2-thiocytidine synthase N-terminal" evidence="7">
    <location>
        <begin position="30"/>
        <end position="209"/>
    </location>
</feature>
<keyword evidence="1 6" id="KW-0436">Ligase</keyword>
<comment type="subcellular location">
    <subcellularLocation>
        <location evidence="6">Cytoplasm</location>
    </subcellularLocation>
</comment>
<dbReference type="InterPro" id="IPR014729">
    <property type="entry name" value="Rossmann-like_a/b/a_fold"/>
</dbReference>
<evidence type="ECO:0000259" key="7">
    <source>
        <dbReference type="Pfam" id="PF01171"/>
    </source>
</evidence>
<gene>
    <name evidence="6 8" type="primary">tilS</name>
    <name evidence="8" type="ORF">JYU14_03435</name>
</gene>
<dbReference type="SUPFAM" id="SSF52402">
    <property type="entry name" value="Adenine nucleotide alpha hydrolases-like"/>
    <property type="match status" value="1"/>
</dbReference>
<dbReference type="InterPro" id="IPR012795">
    <property type="entry name" value="tRNA_Ile_lys_synt_N"/>
</dbReference>
<reference evidence="8 9" key="1">
    <citation type="submission" date="2021-02" db="EMBL/GenBank/DDBJ databases">
        <title>Activity-based single-cell genomes from oceanic crustal fluid captures similar information to metagenomic and metatranscriptomic surveys with orders of magnitude less sampling.</title>
        <authorList>
            <person name="D'Angelo T.S."/>
            <person name="Orcutt B.N."/>
        </authorList>
    </citation>
    <scope>NUCLEOTIDE SEQUENCE [LARGE SCALE GENOMIC DNA]</scope>
    <source>
        <strain evidence="8">AH-315-G07</strain>
    </source>
</reference>
<dbReference type="NCBIfam" id="TIGR02432">
    <property type="entry name" value="lysidine_TilS_N"/>
    <property type="match status" value="1"/>
</dbReference>
<dbReference type="EC" id="6.3.4.19" evidence="6"/>
<comment type="catalytic activity">
    <reaction evidence="5 6">
        <text>cytidine(34) in tRNA(Ile2) + L-lysine + ATP = lysidine(34) in tRNA(Ile2) + AMP + diphosphate + H(+)</text>
        <dbReference type="Rhea" id="RHEA:43744"/>
        <dbReference type="Rhea" id="RHEA-COMP:10625"/>
        <dbReference type="Rhea" id="RHEA-COMP:10670"/>
        <dbReference type="ChEBI" id="CHEBI:15378"/>
        <dbReference type="ChEBI" id="CHEBI:30616"/>
        <dbReference type="ChEBI" id="CHEBI:32551"/>
        <dbReference type="ChEBI" id="CHEBI:33019"/>
        <dbReference type="ChEBI" id="CHEBI:82748"/>
        <dbReference type="ChEBI" id="CHEBI:83665"/>
        <dbReference type="ChEBI" id="CHEBI:456215"/>
        <dbReference type="EC" id="6.3.4.19"/>
    </reaction>
</comment>
<keyword evidence="4 6" id="KW-0067">ATP-binding</keyword>
<name>A0ABS3AVX2_9BACT</name>
<evidence type="ECO:0000256" key="6">
    <source>
        <dbReference type="HAMAP-Rule" id="MF_01161"/>
    </source>
</evidence>
<keyword evidence="6" id="KW-0963">Cytoplasm</keyword>
<comment type="similarity">
    <text evidence="6">Belongs to the tRNA(Ile)-lysidine synthase family.</text>
</comment>
<evidence type="ECO:0000313" key="9">
    <source>
        <dbReference type="Proteomes" id="UP000722121"/>
    </source>
</evidence>
<keyword evidence="3 6" id="KW-0547">Nucleotide-binding</keyword>
<dbReference type="HAMAP" id="MF_01161">
    <property type="entry name" value="tRNA_Ile_lys_synt"/>
    <property type="match status" value="1"/>
</dbReference>
<dbReference type="Gene3D" id="3.40.50.620">
    <property type="entry name" value="HUPs"/>
    <property type="match status" value="1"/>
</dbReference>
<protein>
    <recommendedName>
        <fullName evidence="6">tRNA(Ile)-lysidine synthase</fullName>
        <ecNumber evidence="6">6.3.4.19</ecNumber>
    </recommendedName>
    <alternativeName>
        <fullName evidence="6">tRNA(Ile)-2-lysyl-cytidine synthase</fullName>
    </alternativeName>
    <alternativeName>
        <fullName evidence="6">tRNA(Ile)-lysidine synthetase</fullName>
    </alternativeName>
</protein>
<feature type="binding site" evidence="6">
    <location>
        <begin position="35"/>
        <end position="40"/>
    </location>
    <ligand>
        <name>ATP</name>
        <dbReference type="ChEBI" id="CHEBI:30616"/>
    </ligand>
</feature>
<proteinExistence type="inferred from homology"/>
<dbReference type="CDD" id="cd01992">
    <property type="entry name" value="TilS_N"/>
    <property type="match status" value="1"/>
</dbReference>
<comment type="caution">
    <text evidence="8">The sequence shown here is derived from an EMBL/GenBank/DDBJ whole genome shotgun (WGS) entry which is preliminary data.</text>
</comment>
<evidence type="ECO:0000256" key="1">
    <source>
        <dbReference type="ARBA" id="ARBA00022598"/>
    </source>
</evidence>
<dbReference type="PANTHER" id="PTHR43033">
    <property type="entry name" value="TRNA(ILE)-LYSIDINE SYNTHASE-RELATED"/>
    <property type="match status" value="1"/>
</dbReference>
<keyword evidence="2 6" id="KW-0819">tRNA processing</keyword>
<dbReference type="PANTHER" id="PTHR43033:SF1">
    <property type="entry name" value="TRNA(ILE)-LYSIDINE SYNTHASE-RELATED"/>
    <property type="match status" value="1"/>
</dbReference>
<organism evidence="8 9">
    <name type="scientific">Simkania negevensis</name>
    <dbReference type="NCBI Taxonomy" id="83561"/>
    <lineage>
        <taxon>Bacteria</taxon>
        <taxon>Pseudomonadati</taxon>
        <taxon>Chlamydiota</taxon>
        <taxon>Chlamydiia</taxon>
        <taxon>Parachlamydiales</taxon>
        <taxon>Simkaniaceae</taxon>
        <taxon>Simkania</taxon>
    </lineage>
</organism>
<evidence type="ECO:0000256" key="4">
    <source>
        <dbReference type="ARBA" id="ARBA00022840"/>
    </source>
</evidence>
<dbReference type="InterPro" id="IPR012094">
    <property type="entry name" value="tRNA_Ile_lys_synt"/>
</dbReference>
<comment type="function">
    <text evidence="6">Ligates lysine onto the cytidine present at position 34 of the AUA codon-specific tRNA(Ile) that contains the anticodon CAU, in an ATP-dependent manner. Cytidine is converted to lysidine, thus changing the amino acid specificity of the tRNA from methionine to isoleucine.</text>
</comment>
<evidence type="ECO:0000256" key="5">
    <source>
        <dbReference type="ARBA" id="ARBA00048539"/>
    </source>
</evidence>
<evidence type="ECO:0000256" key="2">
    <source>
        <dbReference type="ARBA" id="ARBA00022694"/>
    </source>
</evidence>
<evidence type="ECO:0000256" key="3">
    <source>
        <dbReference type="ARBA" id="ARBA00022741"/>
    </source>
</evidence>
<accession>A0ABS3AVX2</accession>
<evidence type="ECO:0000313" key="8">
    <source>
        <dbReference type="EMBL" id="MBN4067117.1"/>
    </source>
</evidence>
<dbReference type="EMBL" id="JAFITR010000067">
    <property type="protein sequence ID" value="MBN4067117.1"/>
    <property type="molecule type" value="Genomic_DNA"/>
</dbReference>
<sequence>MRKTAGSKFNFLKRAIEKFLAVQWRSGAPLLVAVSGGSDSLCLFNILLSLRERLGLDLHVAHVDHGWREESGRESEALRLLAGAASLPFHCKKIDSSSLIGNLEDGCRNERLTFFAELVEAHACQAVLLAHHADDLAETVLKRLLEGASLPLLSGMEEVSQHGKLALWRPLLRVRKAELTTCLQEMGEQPFEDSTNQDPSFLRVRLRQQILPLLVQSFGKEVTEPLCRLSKASAELRCYLDEKTASYNHCVSYTPDGVVIDFSKTGLPHRVEARHLLRSIAKKQQFVLTHAILENILSHLEKGSAHKKFYIANQLCYVDRYRVTISLRLDRW</sequence>
<dbReference type="Proteomes" id="UP000722121">
    <property type="component" value="Unassembled WGS sequence"/>
</dbReference>
<dbReference type="InterPro" id="IPR011063">
    <property type="entry name" value="TilS/TtcA_N"/>
</dbReference>
<comment type="domain">
    <text evidence="6">The N-terminal region contains the highly conserved SGGXDS motif, predicted to be a P-loop motif involved in ATP binding.</text>
</comment>
<keyword evidence="9" id="KW-1185">Reference proteome</keyword>